<evidence type="ECO:0000313" key="2">
    <source>
        <dbReference type="Proteomes" id="UP000248214"/>
    </source>
</evidence>
<evidence type="ECO:0008006" key="3">
    <source>
        <dbReference type="Google" id="ProtNLM"/>
    </source>
</evidence>
<dbReference type="EMBL" id="PDOD01000001">
    <property type="protein sequence ID" value="PYZ94884.1"/>
    <property type="molecule type" value="Genomic_DNA"/>
</dbReference>
<dbReference type="AlphaFoldDB" id="A0A323TLQ1"/>
<proteinExistence type="predicted"/>
<dbReference type="RefSeq" id="WP_110608517.1">
    <property type="nucleotide sequence ID" value="NZ_PDOD01000001.1"/>
</dbReference>
<dbReference type="Proteomes" id="UP000248214">
    <property type="component" value="Unassembled WGS sequence"/>
</dbReference>
<comment type="caution">
    <text evidence="1">The sequence shown here is derived from an EMBL/GenBank/DDBJ whole genome shotgun (WGS) entry which is preliminary data.</text>
</comment>
<evidence type="ECO:0000313" key="1">
    <source>
        <dbReference type="EMBL" id="PYZ94884.1"/>
    </source>
</evidence>
<protein>
    <recommendedName>
        <fullName evidence="3">Replicative helicase inhibitor G39P N-terminal domain-containing protein</fullName>
    </recommendedName>
</protein>
<dbReference type="Gene3D" id="1.10.8.200">
    <property type="entry name" value="Replisome organizer (g39p helicase loader/inhibitor protein)"/>
    <property type="match status" value="1"/>
</dbReference>
<reference evidence="1 2" key="1">
    <citation type="submission" date="2017-10" db="EMBL/GenBank/DDBJ databases">
        <title>Bacillus sp. nov., a halophilic bacterium isolated from a Keqin Lake.</title>
        <authorList>
            <person name="Wang H."/>
        </authorList>
    </citation>
    <scope>NUCLEOTIDE SEQUENCE [LARGE SCALE GENOMIC DNA]</scope>
    <source>
        <strain evidence="1 2">KQ-12</strain>
    </source>
</reference>
<gene>
    <name evidence="1" type="ORF">CR194_05000</name>
</gene>
<sequence>MTLKETAQLLQEINRFFPGKITLQPETVEAWHRLMKTQSYREVIERLDRHVACSKFPPLVIDLYEQPRPERNKQVLGQIDEWEANASGGPIQS</sequence>
<name>A0A323TLQ1_9BACI</name>
<accession>A0A323TLQ1</accession>
<dbReference type="InterPro" id="IPR036173">
    <property type="entry name" value="G39-like_N_sf"/>
</dbReference>
<dbReference type="OrthoDB" id="2930007at2"/>
<dbReference type="SUPFAM" id="SSF89064">
    <property type="entry name" value="Replisome organizer (g39p helicase loader/inhibitor protein)"/>
    <property type="match status" value="1"/>
</dbReference>
<organism evidence="1 2">
    <name type="scientific">Salipaludibacillus keqinensis</name>
    <dbReference type="NCBI Taxonomy" id="2045207"/>
    <lineage>
        <taxon>Bacteria</taxon>
        <taxon>Bacillati</taxon>
        <taxon>Bacillota</taxon>
        <taxon>Bacilli</taxon>
        <taxon>Bacillales</taxon>
        <taxon>Bacillaceae</taxon>
    </lineage>
</organism>
<keyword evidence="2" id="KW-1185">Reference proteome</keyword>